<keyword evidence="7 17" id="KW-0067">ATP-binding</keyword>
<evidence type="ECO:0000256" key="10">
    <source>
        <dbReference type="ARBA" id="ARBA00023027"/>
    </source>
</evidence>
<evidence type="ECO:0000256" key="12">
    <source>
        <dbReference type="ARBA" id="ARBA00023239"/>
    </source>
</evidence>
<gene>
    <name evidence="17" type="primary">nnrD</name>
    <name evidence="18" type="synonym">nnrE</name>
    <name evidence="22" type="ORF">J2Z79_000436</name>
</gene>
<keyword evidence="8 17" id="KW-0521">NADP</keyword>
<keyword evidence="11 18" id="KW-0413">Isomerase</keyword>
<reference evidence="22 23" key="1">
    <citation type="submission" date="2021-03" db="EMBL/GenBank/DDBJ databases">
        <title>Genomic Encyclopedia of Type Strains, Phase IV (KMG-IV): sequencing the most valuable type-strain genomes for metagenomic binning, comparative biology and taxonomic classification.</title>
        <authorList>
            <person name="Goeker M."/>
        </authorList>
    </citation>
    <scope>NUCLEOTIDE SEQUENCE [LARGE SCALE GENOMIC DNA]</scope>
    <source>
        <strain evidence="22 23">DSM 27138</strain>
    </source>
</reference>
<feature type="binding site" evidence="17">
    <location>
        <position position="448"/>
    </location>
    <ligand>
        <name>(6S)-NADPHX</name>
        <dbReference type="ChEBI" id="CHEBI:64076"/>
    </ligand>
</feature>
<evidence type="ECO:0000256" key="19">
    <source>
        <dbReference type="PIRNR" id="PIRNR017184"/>
    </source>
</evidence>
<dbReference type="Pfam" id="PF01256">
    <property type="entry name" value="Carb_kinase"/>
    <property type="match status" value="1"/>
</dbReference>
<comment type="cofactor">
    <cofactor evidence="18 19">
        <name>K(+)</name>
        <dbReference type="ChEBI" id="CHEBI:29103"/>
    </cofactor>
    <text evidence="18 19">Binds 1 potassium ion per subunit.</text>
</comment>
<dbReference type="InterPro" id="IPR004443">
    <property type="entry name" value="YjeF_N_dom"/>
</dbReference>
<comment type="caution">
    <text evidence="18">Lacks conserved residue(s) required for the propagation of feature annotation.</text>
</comment>
<evidence type="ECO:0000313" key="23">
    <source>
        <dbReference type="Proteomes" id="UP001519289"/>
    </source>
</evidence>
<evidence type="ECO:0000256" key="16">
    <source>
        <dbReference type="ARBA" id="ARBA00049209"/>
    </source>
</evidence>
<evidence type="ECO:0000256" key="13">
    <source>
        <dbReference type="ARBA" id="ARBA00023268"/>
    </source>
</evidence>
<dbReference type="RefSeq" id="WP_209465212.1">
    <property type="nucleotide sequence ID" value="NZ_JAGGLG010000002.1"/>
</dbReference>
<dbReference type="CDD" id="cd01171">
    <property type="entry name" value="YXKO-related"/>
    <property type="match status" value="1"/>
</dbReference>
<feature type="binding site" evidence="18">
    <location>
        <position position="59"/>
    </location>
    <ligand>
        <name>K(+)</name>
        <dbReference type="ChEBI" id="CHEBI:29103"/>
    </ligand>
</feature>
<comment type="catalytic activity">
    <reaction evidence="2 18 19">
        <text>(6R)-NADPHX = (6S)-NADPHX</text>
        <dbReference type="Rhea" id="RHEA:32227"/>
        <dbReference type="ChEBI" id="CHEBI:64076"/>
        <dbReference type="ChEBI" id="CHEBI:64077"/>
        <dbReference type="EC" id="5.1.99.6"/>
    </reaction>
</comment>
<proteinExistence type="inferred from homology"/>
<dbReference type="EMBL" id="JAGGLG010000002">
    <property type="protein sequence ID" value="MBP2017062.1"/>
    <property type="molecule type" value="Genomic_DNA"/>
</dbReference>
<accession>A0ABS4JNF1</accession>
<evidence type="ECO:0000256" key="3">
    <source>
        <dbReference type="ARBA" id="ARBA00006001"/>
    </source>
</evidence>
<dbReference type="PROSITE" id="PS51385">
    <property type="entry name" value="YJEF_N"/>
    <property type="match status" value="1"/>
</dbReference>
<dbReference type="InterPro" id="IPR029056">
    <property type="entry name" value="Ribokinase-like"/>
</dbReference>
<evidence type="ECO:0000256" key="4">
    <source>
        <dbReference type="ARBA" id="ARBA00009524"/>
    </source>
</evidence>
<evidence type="ECO:0000256" key="2">
    <source>
        <dbReference type="ARBA" id="ARBA00000909"/>
    </source>
</evidence>
<dbReference type="Gene3D" id="3.40.1190.20">
    <property type="match status" value="1"/>
</dbReference>
<comment type="similarity">
    <text evidence="18">Belongs to the NnrE/AIBP family.</text>
</comment>
<feature type="binding site" evidence="17">
    <location>
        <position position="330"/>
    </location>
    <ligand>
        <name>(6S)-NADPHX</name>
        <dbReference type="ChEBI" id="CHEBI:64076"/>
    </ligand>
</feature>
<dbReference type="PROSITE" id="PS51383">
    <property type="entry name" value="YJEF_C_3"/>
    <property type="match status" value="1"/>
</dbReference>
<keyword evidence="23" id="KW-1185">Reference proteome</keyword>
<feature type="domain" description="YjeF C-terminal" evidence="20">
    <location>
        <begin position="224"/>
        <end position="507"/>
    </location>
</feature>
<comment type="function">
    <text evidence="14 19">Bifunctional enzyme that catalyzes the epimerization of the S- and R-forms of NAD(P)HX and the dehydration of the S-form of NAD(P)HX at the expense of ADP, which is converted to AMP. This allows the repair of both epimers of NAD(P)HX, a damaged form of NAD(P)H that is a result of enzymatic or heat-dependent hydration.</text>
</comment>
<keyword evidence="13" id="KW-0511">Multifunctional enzyme</keyword>
<feature type="binding site" evidence="17">
    <location>
        <position position="381"/>
    </location>
    <ligand>
        <name>(6S)-NADPHX</name>
        <dbReference type="ChEBI" id="CHEBI:64076"/>
    </ligand>
</feature>
<evidence type="ECO:0000256" key="5">
    <source>
        <dbReference type="ARBA" id="ARBA00022723"/>
    </source>
</evidence>
<comment type="catalytic activity">
    <reaction evidence="1 18 19">
        <text>(6R)-NADHX = (6S)-NADHX</text>
        <dbReference type="Rhea" id="RHEA:32215"/>
        <dbReference type="ChEBI" id="CHEBI:64074"/>
        <dbReference type="ChEBI" id="CHEBI:64075"/>
        <dbReference type="EC" id="5.1.99.6"/>
    </reaction>
</comment>
<feature type="binding site" evidence="18">
    <location>
        <begin position="128"/>
        <end position="134"/>
    </location>
    <ligand>
        <name>(6S)-NADPHX</name>
        <dbReference type="ChEBI" id="CHEBI:64076"/>
    </ligand>
</feature>
<evidence type="ECO:0000256" key="14">
    <source>
        <dbReference type="ARBA" id="ARBA00025153"/>
    </source>
</evidence>
<comment type="similarity">
    <text evidence="17">Belongs to the NnrD/CARKD family.</text>
</comment>
<keyword evidence="10 17" id="KW-0520">NAD</keyword>
<evidence type="ECO:0000256" key="18">
    <source>
        <dbReference type="HAMAP-Rule" id="MF_01966"/>
    </source>
</evidence>
<evidence type="ECO:0000256" key="9">
    <source>
        <dbReference type="ARBA" id="ARBA00022958"/>
    </source>
</evidence>
<dbReference type="Pfam" id="PF03853">
    <property type="entry name" value="YjeF_N"/>
    <property type="match status" value="1"/>
</dbReference>
<dbReference type="PROSITE" id="PS01050">
    <property type="entry name" value="YJEF_C_2"/>
    <property type="match status" value="1"/>
</dbReference>
<dbReference type="NCBIfam" id="TIGR00196">
    <property type="entry name" value="yjeF_cterm"/>
    <property type="match status" value="1"/>
</dbReference>
<comment type="cofactor">
    <cofactor evidence="17">
        <name>Mg(2+)</name>
        <dbReference type="ChEBI" id="CHEBI:18420"/>
    </cofactor>
</comment>
<feature type="binding site" evidence="17">
    <location>
        <position position="447"/>
    </location>
    <ligand>
        <name>AMP</name>
        <dbReference type="ChEBI" id="CHEBI:456215"/>
    </ligand>
</feature>
<dbReference type="EC" id="4.2.1.136" evidence="19"/>
<keyword evidence="12 17" id="KW-0456">Lyase</keyword>
<comment type="catalytic activity">
    <reaction evidence="15 17 19">
        <text>(6S)-NADHX + ADP = AMP + phosphate + NADH + H(+)</text>
        <dbReference type="Rhea" id="RHEA:32223"/>
        <dbReference type="ChEBI" id="CHEBI:15378"/>
        <dbReference type="ChEBI" id="CHEBI:43474"/>
        <dbReference type="ChEBI" id="CHEBI:57945"/>
        <dbReference type="ChEBI" id="CHEBI:64074"/>
        <dbReference type="ChEBI" id="CHEBI:456215"/>
        <dbReference type="ChEBI" id="CHEBI:456216"/>
        <dbReference type="EC" id="4.2.1.136"/>
    </reaction>
</comment>
<dbReference type="NCBIfam" id="TIGR00197">
    <property type="entry name" value="yjeF_nterm"/>
    <property type="match status" value="1"/>
</dbReference>
<dbReference type="InterPro" id="IPR017953">
    <property type="entry name" value="Carbohydrate_kinase_pred_CS"/>
</dbReference>
<dbReference type="PANTHER" id="PTHR12592:SF0">
    <property type="entry name" value="ATP-DEPENDENT (S)-NAD(P)H-HYDRATE DEHYDRATASE"/>
    <property type="match status" value="1"/>
</dbReference>
<comment type="similarity">
    <text evidence="3 19">In the N-terminal section; belongs to the NnrE/AIBP family.</text>
</comment>
<sequence length="519" mass="53007">MKVVSGEQMRSIETRLFDQYGFSSAVLMELAGRQVALVAREMMEGLSGPVVVVCGKGNNGGDGLVAARWLRHWGFRVSAVVWASFDDLPPDAAGALHAARMAGVTILMPAQAQEALQGAALIIDAVLGTGSVGSARGQAAEAIKLINAARRPVLAVDMPSGIGTNTGRVDGPAVRADVTVTFGLPKLGLFLFPGADLAGRVIVVDIGLDEKAIEAENIQVELTRAEIARAWLRTYSRDAHKGTRGRVFVAAGSRGMTGAGALAGEAALRVGAGLVTVAAPESSQPVIAALRPEFMTLALPGSAAGGFSARAAELFLQAAARADALAVGPGLGTDPEAQLFTRAVVADATAPLVLDADAIKAFSGCPELLAECPMPLVITPHPGEMAHLLGLSVEVVQADRFAAVRRAAEVTKAIVLLKGAYTLIAEPGGEVYINPTGSRVLGTGGSGDVLTGVIAGLLAQGLGAPEAAAAGAFLHGLAGDRIAQRMGEDGVLASEIAAELPAAQRDLRAGLPDVIEFRG</sequence>
<feature type="domain" description="YjeF N-terminal" evidence="21">
    <location>
        <begin position="9"/>
        <end position="214"/>
    </location>
</feature>
<feature type="binding site" evidence="18">
    <location>
        <position position="124"/>
    </location>
    <ligand>
        <name>K(+)</name>
        <dbReference type="ChEBI" id="CHEBI:29103"/>
    </ligand>
</feature>
<comment type="function">
    <text evidence="18">Catalyzes the epimerization of the S- and R-forms of NAD(P)HX, a damaged form of NAD(P)H that is a result of enzymatic or heat-dependent hydration. This is a prerequisite for the S-specific NAD(P)H-hydrate dehydratase to allow the repair of both epimers of NAD(P)HX.</text>
</comment>
<evidence type="ECO:0000256" key="11">
    <source>
        <dbReference type="ARBA" id="ARBA00023235"/>
    </source>
</evidence>
<evidence type="ECO:0000259" key="20">
    <source>
        <dbReference type="PROSITE" id="PS51383"/>
    </source>
</evidence>
<keyword evidence="6 17" id="KW-0547">Nucleotide-binding</keyword>
<feature type="binding site" evidence="17">
    <location>
        <position position="259"/>
    </location>
    <ligand>
        <name>(6S)-NADPHX</name>
        <dbReference type="ChEBI" id="CHEBI:64076"/>
    </ligand>
</feature>
<feature type="binding site" evidence="18">
    <location>
        <begin position="58"/>
        <end position="62"/>
    </location>
    <ligand>
        <name>(6S)-NADPHX</name>
        <dbReference type="ChEBI" id="CHEBI:64076"/>
    </ligand>
</feature>
<dbReference type="HAMAP" id="MF_01965">
    <property type="entry name" value="NADHX_dehydratase"/>
    <property type="match status" value="1"/>
</dbReference>
<organism evidence="22 23">
    <name type="scientific">Symbiobacterium terraclitae</name>
    <dbReference type="NCBI Taxonomy" id="557451"/>
    <lineage>
        <taxon>Bacteria</taxon>
        <taxon>Bacillati</taxon>
        <taxon>Bacillota</taxon>
        <taxon>Clostridia</taxon>
        <taxon>Eubacteriales</taxon>
        <taxon>Symbiobacteriaceae</taxon>
        <taxon>Symbiobacterium</taxon>
    </lineage>
</organism>
<name>A0ABS4JNF1_9FIRM</name>
<comment type="catalytic activity">
    <reaction evidence="16 17 19">
        <text>(6S)-NADPHX + ADP = AMP + phosphate + NADPH + H(+)</text>
        <dbReference type="Rhea" id="RHEA:32235"/>
        <dbReference type="ChEBI" id="CHEBI:15378"/>
        <dbReference type="ChEBI" id="CHEBI:43474"/>
        <dbReference type="ChEBI" id="CHEBI:57783"/>
        <dbReference type="ChEBI" id="CHEBI:64076"/>
        <dbReference type="ChEBI" id="CHEBI:456215"/>
        <dbReference type="ChEBI" id="CHEBI:456216"/>
        <dbReference type="EC" id="4.2.1.136"/>
    </reaction>
</comment>
<evidence type="ECO:0000313" key="22">
    <source>
        <dbReference type="EMBL" id="MBP2017062.1"/>
    </source>
</evidence>
<evidence type="ECO:0000256" key="8">
    <source>
        <dbReference type="ARBA" id="ARBA00022857"/>
    </source>
</evidence>
<comment type="similarity">
    <text evidence="4 19">In the C-terminal section; belongs to the NnrD/CARKD family.</text>
</comment>
<dbReference type="InterPro" id="IPR030677">
    <property type="entry name" value="Nnr"/>
</dbReference>
<evidence type="ECO:0000256" key="15">
    <source>
        <dbReference type="ARBA" id="ARBA00048238"/>
    </source>
</evidence>
<feature type="binding site" evidence="18">
    <location>
        <position position="157"/>
    </location>
    <ligand>
        <name>(6S)-NADPHX</name>
        <dbReference type="ChEBI" id="CHEBI:64076"/>
    </ligand>
</feature>
<comment type="caution">
    <text evidence="22">The sequence shown here is derived from an EMBL/GenBank/DDBJ whole genome shotgun (WGS) entry which is preliminary data.</text>
</comment>
<evidence type="ECO:0000256" key="6">
    <source>
        <dbReference type="ARBA" id="ARBA00022741"/>
    </source>
</evidence>
<dbReference type="EC" id="5.1.99.6" evidence="19"/>
<dbReference type="InterPro" id="IPR000631">
    <property type="entry name" value="CARKD"/>
</dbReference>
<dbReference type="SUPFAM" id="SSF64153">
    <property type="entry name" value="YjeF N-terminal domain-like"/>
    <property type="match status" value="1"/>
</dbReference>
<dbReference type="PIRSF" id="PIRSF017184">
    <property type="entry name" value="Nnr"/>
    <property type="match status" value="1"/>
</dbReference>
<evidence type="ECO:0000256" key="7">
    <source>
        <dbReference type="ARBA" id="ARBA00022840"/>
    </source>
</evidence>
<dbReference type="GO" id="GO:0052856">
    <property type="term" value="F:NAD(P)HX epimerase activity"/>
    <property type="evidence" value="ECO:0007669"/>
    <property type="project" value="UniProtKB-EC"/>
</dbReference>
<evidence type="ECO:0000256" key="17">
    <source>
        <dbReference type="HAMAP-Rule" id="MF_01965"/>
    </source>
</evidence>
<dbReference type="InterPro" id="IPR036652">
    <property type="entry name" value="YjeF_N_dom_sf"/>
</dbReference>
<dbReference type="Proteomes" id="UP001519289">
    <property type="component" value="Unassembled WGS sequence"/>
</dbReference>
<dbReference type="Gene3D" id="3.40.50.10260">
    <property type="entry name" value="YjeF N-terminal domain"/>
    <property type="match status" value="1"/>
</dbReference>
<dbReference type="HAMAP" id="MF_01966">
    <property type="entry name" value="NADHX_epimerase"/>
    <property type="match status" value="1"/>
</dbReference>
<dbReference type="PANTHER" id="PTHR12592">
    <property type="entry name" value="ATP-DEPENDENT (S)-NAD(P)H-HYDRATE DEHYDRATASE FAMILY MEMBER"/>
    <property type="match status" value="1"/>
</dbReference>
<feature type="binding site" evidence="18">
    <location>
        <position position="160"/>
    </location>
    <ligand>
        <name>K(+)</name>
        <dbReference type="ChEBI" id="CHEBI:29103"/>
    </ligand>
</feature>
<feature type="binding site" evidence="17">
    <location>
        <begin position="418"/>
        <end position="422"/>
    </location>
    <ligand>
        <name>AMP</name>
        <dbReference type="ChEBI" id="CHEBI:456215"/>
    </ligand>
</feature>
<evidence type="ECO:0000256" key="1">
    <source>
        <dbReference type="ARBA" id="ARBA00000013"/>
    </source>
</evidence>
<evidence type="ECO:0000259" key="21">
    <source>
        <dbReference type="PROSITE" id="PS51385"/>
    </source>
</evidence>
<dbReference type="SUPFAM" id="SSF53613">
    <property type="entry name" value="Ribokinase-like"/>
    <property type="match status" value="1"/>
</dbReference>
<comment type="function">
    <text evidence="17">Catalyzes the dehydration of the S-form of NAD(P)HX at the expense of ADP, which is converted to AMP. Together with NAD(P)HX epimerase, which catalyzes the epimerization of the S- and R-forms, the enzyme allows the repair of both epimers of NAD(P)HX, a damaged form of NAD(P)H that is a result of enzymatic or heat-dependent hydration.</text>
</comment>
<protein>
    <recommendedName>
        <fullName evidence="19">Bifunctional NAD(P)H-hydrate repair enzyme</fullName>
    </recommendedName>
    <alternativeName>
        <fullName evidence="19">Nicotinamide nucleotide repair protein</fullName>
    </alternativeName>
    <domain>
        <recommendedName>
            <fullName evidence="19">ADP-dependent (S)-NAD(P)H-hydrate dehydratase</fullName>
            <ecNumber evidence="19">4.2.1.136</ecNumber>
        </recommendedName>
        <alternativeName>
            <fullName evidence="19">ADP-dependent NAD(P)HX dehydratase</fullName>
        </alternativeName>
    </domain>
    <domain>
        <recommendedName>
            <fullName evidence="19">NAD(P)H-hydrate epimerase</fullName>
            <ecNumber evidence="19">5.1.99.6</ecNumber>
        </recommendedName>
    </domain>
</protein>
<keyword evidence="5 18" id="KW-0479">Metal-binding</keyword>
<comment type="subunit">
    <text evidence="17">Homotetramer.</text>
</comment>
<keyword evidence="9 18" id="KW-0630">Potassium</keyword>